<evidence type="ECO:0000256" key="8">
    <source>
        <dbReference type="ARBA" id="ARBA00048142"/>
    </source>
</evidence>
<comment type="similarity">
    <text evidence="2">Belongs to the aldehyde dehydrogenase family.</text>
</comment>
<dbReference type="GO" id="GO:0009898">
    <property type="term" value="C:cytoplasmic side of plasma membrane"/>
    <property type="evidence" value="ECO:0007669"/>
    <property type="project" value="TreeGrafter"/>
</dbReference>
<keyword evidence="4" id="KW-0560">Oxidoreductase</keyword>
<comment type="pathway">
    <text evidence="1">Amino-acid degradation; L-proline degradation into L-glutamate; L-glutamate from L-proline: step 2/2.</text>
</comment>
<dbReference type="FunFam" id="3.40.309.10:FF:000005">
    <property type="entry name" value="1-pyrroline-5-carboxylate dehydrogenase 1"/>
    <property type="match status" value="1"/>
</dbReference>
<dbReference type="Gene3D" id="3.40.605.10">
    <property type="entry name" value="Aldehyde Dehydrogenase, Chain A, domain 1"/>
    <property type="match status" value="1"/>
</dbReference>
<evidence type="ECO:0000256" key="1">
    <source>
        <dbReference type="ARBA" id="ARBA00004786"/>
    </source>
</evidence>
<keyword evidence="6" id="KW-0642">Proline metabolism</keyword>
<name>A0A1B1TBT5_9ARCH</name>
<dbReference type="InterPro" id="IPR005931">
    <property type="entry name" value="P5CDH/ALDH4A1"/>
</dbReference>
<sequence>MRNNIEDMPIRMAMNVQPVNEEILGYAPGSEERVKIQDELDKQMSEVIDIPCIINGKEIFTGNIAEQVIPHNHKHVIARVHLASKKEMEEACRSAVESQEAWIDLGLEERCKIFEKCADLLAGEWRMKINAATMLNQSKTVFQAEIDSACELIDFWRFNCYYARGFHEDFQPLVSPKGVKNSTEIRPLEGFVLSITPFNFTSIAANLPSAPAIVGCTSVWKPSRNSYYSNYLLMQLMMEAGLPDGVINFLPGSGAEITEVALSNPDFAGLHFTGSTSTFQGLWQEIGTALPKLRSYPRIVGETGGKDFIVAHENCDHRGLLVALLRGSFEYQGQKCSASSRAYIPKSVWDKISDELFDEIRKIKMGDARDFTNFMTAVIDKRSFDKISGYIDRAKKNQSCEVVVGGNYDSSVGWFIEPTIIVTNDPDSETMVEEIFGPVLTVYVYDNESFEEILQICDKSSPYALTGSIFANDEINIEKAFKALRFTAGNFYINDKPTGAVVAQQPFGGARASGTNDKAGGPLNLLRWISPRSIKRTLEVPQEWDYPFMRSE</sequence>
<keyword evidence="5" id="KW-0520">NAD</keyword>
<evidence type="ECO:0000256" key="2">
    <source>
        <dbReference type="ARBA" id="ARBA00009986"/>
    </source>
</evidence>
<evidence type="ECO:0000256" key="4">
    <source>
        <dbReference type="ARBA" id="ARBA00023002"/>
    </source>
</evidence>
<reference evidence="10" key="1">
    <citation type="submission" date="2014-11" db="EMBL/GenBank/DDBJ databases">
        <authorList>
            <person name="Zhu J."/>
            <person name="Qi W."/>
            <person name="Song R."/>
        </authorList>
    </citation>
    <scope>NUCLEOTIDE SEQUENCE</scope>
</reference>
<feature type="domain" description="Aldehyde dehydrogenase" evidence="9">
    <location>
        <begin position="67"/>
        <end position="525"/>
    </location>
</feature>
<dbReference type="Gene3D" id="3.40.309.10">
    <property type="entry name" value="Aldehyde Dehydrogenase, Chain A, domain 2"/>
    <property type="match status" value="1"/>
</dbReference>
<dbReference type="EMBL" id="KP211849">
    <property type="protein sequence ID" value="ANV79730.1"/>
    <property type="molecule type" value="Genomic_DNA"/>
</dbReference>
<dbReference type="PANTHER" id="PTHR42862:SF1">
    <property type="entry name" value="DELTA-1-PYRROLINE-5-CARBOXYLATE DEHYDROGENASE 2, ISOFORM A-RELATED"/>
    <property type="match status" value="1"/>
</dbReference>
<evidence type="ECO:0000256" key="6">
    <source>
        <dbReference type="ARBA" id="ARBA00023062"/>
    </source>
</evidence>
<dbReference type="InterPro" id="IPR016160">
    <property type="entry name" value="Ald_DH_CS_CYS"/>
</dbReference>
<dbReference type="GO" id="GO:0010133">
    <property type="term" value="P:L-proline catabolic process to L-glutamate"/>
    <property type="evidence" value="ECO:0007669"/>
    <property type="project" value="UniProtKB-UniPathway"/>
</dbReference>
<dbReference type="NCBIfam" id="TIGR01236">
    <property type="entry name" value="D1pyr5carbox1"/>
    <property type="match status" value="1"/>
</dbReference>
<evidence type="ECO:0000256" key="3">
    <source>
        <dbReference type="ARBA" id="ARBA00012884"/>
    </source>
</evidence>
<dbReference type="FunFam" id="3.40.605.10:FF:000006">
    <property type="entry name" value="1-pyrroline-5-carboxylate dehydrogenase"/>
    <property type="match status" value="1"/>
</dbReference>
<dbReference type="SUPFAM" id="SSF53720">
    <property type="entry name" value="ALDH-like"/>
    <property type="match status" value="1"/>
</dbReference>
<dbReference type="PROSITE" id="PS00070">
    <property type="entry name" value="ALDEHYDE_DEHYDR_CYS"/>
    <property type="match status" value="1"/>
</dbReference>
<accession>A0A1B1TBT5</accession>
<dbReference type="InterPro" id="IPR015590">
    <property type="entry name" value="Aldehyde_DH_dom"/>
</dbReference>
<protein>
    <recommendedName>
        <fullName evidence="7">L-glutamate gamma-semialdehyde dehydrogenase</fullName>
        <ecNumber evidence="3">1.2.1.88</ecNumber>
    </recommendedName>
    <alternativeName>
        <fullName evidence="7">L-glutamate gamma-semialdehyde dehydrogenase</fullName>
    </alternativeName>
</protein>
<reference evidence="10" key="2">
    <citation type="journal article" date="2015" name="ISME J.">
        <title>A new class of marine Euryarchaeota group II from the Mediterranean deep chlorophyll maximum.</title>
        <authorList>
            <person name="Martin-Cuadrado A.B."/>
            <person name="Garcia-Heredia I."/>
            <person name="Molto A.G."/>
            <person name="Lopez-Ubeda R."/>
            <person name="Kimes N."/>
            <person name="Lopez-Garcia P."/>
            <person name="Moreira D."/>
            <person name="Rodriguez-Valera F."/>
        </authorList>
    </citation>
    <scope>NUCLEOTIDE SEQUENCE</scope>
</reference>
<dbReference type="InterPro" id="IPR016163">
    <property type="entry name" value="Ald_DH_C"/>
</dbReference>
<proteinExistence type="inferred from homology"/>
<evidence type="ECO:0000256" key="7">
    <source>
        <dbReference type="ARBA" id="ARBA00032259"/>
    </source>
</evidence>
<dbReference type="InterPro" id="IPR050485">
    <property type="entry name" value="Proline_metab_enzyme"/>
</dbReference>
<dbReference type="CDD" id="cd07123">
    <property type="entry name" value="ALDH_F4-17_P5CDH"/>
    <property type="match status" value="1"/>
</dbReference>
<evidence type="ECO:0000259" key="9">
    <source>
        <dbReference type="Pfam" id="PF00171"/>
    </source>
</evidence>
<evidence type="ECO:0000256" key="5">
    <source>
        <dbReference type="ARBA" id="ARBA00023027"/>
    </source>
</evidence>
<dbReference type="UniPathway" id="UPA00261">
    <property type="reaction ID" value="UER00374"/>
</dbReference>
<dbReference type="PANTHER" id="PTHR42862">
    <property type="entry name" value="DELTA-1-PYRROLINE-5-CARBOXYLATE DEHYDROGENASE 1, ISOFORM A-RELATED"/>
    <property type="match status" value="1"/>
</dbReference>
<comment type="catalytic activity">
    <reaction evidence="8">
        <text>L-glutamate 5-semialdehyde + NAD(+) + H2O = L-glutamate + NADH + 2 H(+)</text>
        <dbReference type="Rhea" id="RHEA:30235"/>
        <dbReference type="ChEBI" id="CHEBI:15377"/>
        <dbReference type="ChEBI" id="CHEBI:15378"/>
        <dbReference type="ChEBI" id="CHEBI:29985"/>
        <dbReference type="ChEBI" id="CHEBI:57540"/>
        <dbReference type="ChEBI" id="CHEBI:57945"/>
        <dbReference type="ChEBI" id="CHEBI:58066"/>
        <dbReference type="EC" id="1.2.1.88"/>
    </reaction>
</comment>
<organism evidence="10">
    <name type="scientific">uncultured Poseidoniia archaeon</name>
    <dbReference type="NCBI Taxonomy" id="1697135"/>
    <lineage>
        <taxon>Archaea</taxon>
        <taxon>Methanobacteriati</taxon>
        <taxon>Thermoplasmatota</taxon>
        <taxon>Candidatus Poseidoniia</taxon>
        <taxon>environmental samples</taxon>
    </lineage>
</organism>
<evidence type="ECO:0000313" key="10">
    <source>
        <dbReference type="EMBL" id="ANV79730.1"/>
    </source>
</evidence>
<dbReference type="AlphaFoldDB" id="A0A1B1TBT5"/>
<dbReference type="GO" id="GO:0003842">
    <property type="term" value="F:L-glutamate gamma-semialdehyde dehydrogenase activity"/>
    <property type="evidence" value="ECO:0007669"/>
    <property type="project" value="UniProtKB-EC"/>
</dbReference>
<dbReference type="InterPro" id="IPR016162">
    <property type="entry name" value="Ald_DH_N"/>
</dbReference>
<dbReference type="EC" id="1.2.1.88" evidence="3"/>
<dbReference type="Pfam" id="PF00171">
    <property type="entry name" value="Aldedh"/>
    <property type="match status" value="1"/>
</dbReference>
<dbReference type="InterPro" id="IPR016161">
    <property type="entry name" value="Ald_DH/histidinol_DH"/>
</dbReference>